<feature type="region of interest" description="Disordered" evidence="1">
    <location>
        <begin position="1"/>
        <end position="25"/>
    </location>
</feature>
<evidence type="ECO:0000313" key="3">
    <source>
        <dbReference type="Proteomes" id="UP000217790"/>
    </source>
</evidence>
<accession>A0A2H3EWC9</accession>
<name>A0A2H3EWC9_ARMGA</name>
<gene>
    <name evidence="2" type="ORF">ARMGADRAFT_1071044</name>
</gene>
<dbReference type="Proteomes" id="UP000217790">
    <property type="component" value="Unassembled WGS sequence"/>
</dbReference>
<sequence length="327" mass="37385">MPDLQSVSETESEGESSDNDTDSEWDWTADIIAALEEGFSNPGNSPPVVDPVENFINEFLQLDCVEHSEKNIPLPGVENFACSWSLRDAKAIAADSSPLYSWADDAKEVFGYPTTDYSTFVLHKTVTHGWYPNSIGDFYSYAVEFALNHNALYPSDEHHWGATMSHHFGVFKLNKDMYTISNFESEHGRLTMPASLLKTPGFHIGAWYAKQHCRLLGFDFNSKLWNNKCREISDALRTGLHFVLSHGVSAYPKEWDDIKPKYSPYNCFRIDRMVDDDGTDYLSVVDCELKICVFIDLDCVKNPYFDTVNWWSKNVKKALHEWNDKQL</sequence>
<organism evidence="2 3">
    <name type="scientific">Armillaria gallica</name>
    <name type="common">Bulbous honey fungus</name>
    <name type="synonym">Armillaria bulbosa</name>
    <dbReference type="NCBI Taxonomy" id="47427"/>
    <lineage>
        <taxon>Eukaryota</taxon>
        <taxon>Fungi</taxon>
        <taxon>Dikarya</taxon>
        <taxon>Basidiomycota</taxon>
        <taxon>Agaricomycotina</taxon>
        <taxon>Agaricomycetes</taxon>
        <taxon>Agaricomycetidae</taxon>
        <taxon>Agaricales</taxon>
        <taxon>Marasmiineae</taxon>
        <taxon>Physalacriaceae</taxon>
        <taxon>Armillaria</taxon>
    </lineage>
</organism>
<protein>
    <submittedName>
        <fullName evidence="2">Uncharacterized protein</fullName>
    </submittedName>
</protein>
<dbReference type="InParanoid" id="A0A2H3EWC9"/>
<dbReference type="OrthoDB" id="3065962at2759"/>
<evidence type="ECO:0000256" key="1">
    <source>
        <dbReference type="SAM" id="MobiDB-lite"/>
    </source>
</evidence>
<proteinExistence type="predicted"/>
<dbReference type="EMBL" id="KZ293644">
    <property type="protein sequence ID" value="PBL04608.1"/>
    <property type="molecule type" value="Genomic_DNA"/>
</dbReference>
<dbReference type="STRING" id="47427.A0A2H3EWC9"/>
<feature type="compositionally biased region" description="Acidic residues" evidence="1">
    <location>
        <begin position="10"/>
        <end position="25"/>
    </location>
</feature>
<dbReference type="AlphaFoldDB" id="A0A2H3EWC9"/>
<keyword evidence="3" id="KW-1185">Reference proteome</keyword>
<evidence type="ECO:0000313" key="2">
    <source>
        <dbReference type="EMBL" id="PBL04608.1"/>
    </source>
</evidence>
<reference evidence="3" key="1">
    <citation type="journal article" date="2017" name="Nat. Ecol. Evol.">
        <title>Genome expansion and lineage-specific genetic innovations in the forest pathogenic fungi Armillaria.</title>
        <authorList>
            <person name="Sipos G."/>
            <person name="Prasanna A.N."/>
            <person name="Walter M.C."/>
            <person name="O'Connor E."/>
            <person name="Balint B."/>
            <person name="Krizsan K."/>
            <person name="Kiss B."/>
            <person name="Hess J."/>
            <person name="Varga T."/>
            <person name="Slot J."/>
            <person name="Riley R."/>
            <person name="Boka B."/>
            <person name="Rigling D."/>
            <person name="Barry K."/>
            <person name="Lee J."/>
            <person name="Mihaltcheva S."/>
            <person name="LaButti K."/>
            <person name="Lipzen A."/>
            <person name="Waldron R."/>
            <person name="Moloney N.M."/>
            <person name="Sperisen C."/>
            <person name="Kredics L."/>
            <person name="Vagvoelgyi C."/>
            <person name="Patrignani A."/>
            <person name="Fitzpatrick D."/>
            <person name="Nagy I."/>
            <person name="Doyle S."/>
            <person name="Anderson J.B."/>
            <person name="Grigoriev I.V."/>
            <person name="Gueldener U."/>
            <person name="Muensterkoetter M."/>
            <person name="Nagy L.G."/>
        </authorList>
    </citation>
    <scope>NUCLEOTIDE SEQUENCE [LARGE SCALE GENOMIC DNA]</scope>
    <source>
        <strain evidence="3">Ar21-2</strain>
    </source>
</reference>